<comment type="caution">
    <text evidence="1">The sequence shown here is derived from an EMBL/GenBank/DDBJ whole genome shotgun (WGS) entry which is preliminary data.</text>
</comment>
<protein>
    <submittedName>
        <fullName evidence="1">Uncharacterized protein</fullName>
    </submittedName>
</protein>
<accession>A0ABD0NH89</accession>
<dbReference type="Proteomes" id="UP001529510">
    <property type="component" value="Unassembled WGS sequence"/>
</dbReference>
<dbReference type="InterPro" id="IPR036638">
    <property type="entry name" value="HLH_DNA-bd_sf"/>
</dbReference>
<dbReference type="AlphaFoldDB" id="A0ABD0NH89"/>
<keyword evidence="2" id="KW-1185">Reference proteome</keyword>
<evidence type="ECO:0000313" key="1">
    <source>
        <dbReference type="EMBL" id="KAL0161143.1"/>
    </source>
</evidence>
<sequence length="59" mass="7009">EEELDLEQKAKLKRSMEEAFWQLSCMCQERLNSDKPQTDQVIILNDTMNIILALEQQIR</sequence>
<name>A0ABD0NH89_CIRMR</name>
<feature type="non-terminal residue" evidence="1">
    <location>
        <position position="59"/>
    </location>
</feature>
<dbReference type="Gene3D" id="4.10.280.10">
    <property type="entry name" value="Helix-loop-helix DNA-binding domain"/>
    <property type="match status" value="1"/>
</dbReference>
<reference evidence="1 2" key="1">
    <citation type="submission" date="2024-05" db="EMBL/GenBank/DDBJ databases">
        <title>Genome sequencing and assembly of Indian major carp, Cirrhinus mrigala (Hamilton, 1822).</title>
        <authorList>
            <person name="Mohindra V."/>
            <person name="Chowdhury L.M."/>
            <person name="Lal K."/>
            <person name="Jena J.K."/>
        </authorList>
    </citation>
    <scope>NUCLEOTIDE SEQUENCE [LARGE SCALE GENOMIC DNA]</scope>
    <source>
        <strain evidence="1">CM1030</strain>
        <tissue evidence="1">Blood</tissue>
    </source>
</reference>
<dbReference type="EMBL" id="JAMKFB020000022">
    <property type="protein sequence ID" value="KAL0161143.1"/>
    <property type="molecule type" value="Genomic_DNA"/>
</dbReference>
<proteinExistence type="predicted"/>
<evidence type="ECO:0000313" key="2">
    <source>
        <dbReference type="Proteomes" id="UP001529510"/>
    </source>
</evidence>
<gene>
    <name evidence="1" type="ORF">M9458_044868</name>
</gene>
<feature type="non-terminal residue" evidence="1">
    <location>
        <position position="1"/>
    </location>
</feature>
<organism evidence="1 2">
    <name type="scientific">Cirrhinus mrigala</name>
    <name type="common">Mrigala</name>
    <dbReference type="NCBI Taxonomy" id="683832"/>
    <lineage>
        <taxon>Eukaryota</taxon>
        <taxon>Metazoa</taxon>
        <taxon>Chordata</taxon>
        <taxon>Craniata</taxon>
        <taxon>Vertebrata</taxon>
        <taxon>Euteleostomi</taxon>
        <taxon>Actinopterygii</taxon>
        <taxon>Neopterygii</taxon>
        <taxon>Teleostei</taxon>
        <taxon>Ostariophysi</taxon>
        <taxon>Cypriniformes</taxon>
        <taxon>Cyprinidae</taxon>
        <taxon>Labeoninae</taxon>
        <taxon>Labeonini</taxon>
        <taxon>Cirrhinus</taxon>
    </lineage>
</organism>